<feature type="transmembrane region" description="Helical" evidence="7">
    <location>
        <begin position="164"/>
        <end position="182"/>
    </location>
</feature>
<feature type="transmembrane region" description="Helical" evidence="7">
    <location>
        <begin position="7"/>
        <end position="27"/>
    </location>
</feature>
<dbReference type="Proteomes" id="UP001275867">
    <property type="component" value="Unassembled WGS sequence"/>
</dbReference>
<evidence type="ECO:0000313" key="9">
    <source>
        <dbReference type="EMBL" id="MDV7694852.1"/>
    </source>
</evidence>
<evidence type="ECO:0000256" key="2">
    <source>
        <dbReference type="ARBA" id="ARBA00022448"/>
    </source>
</evidence>
<evidence type="ECO:0000256" key="7">
    <source>
        <dbReference type="SAM" id="Phobius"/>
    </source>
</evidence>
<keyword evidence="4 7" id="KW-0812">Transmembrane</keyword>
<dbReference type="InterPro" id="IPR011701">
    <property type="entry name" value="MFS"/>
</dbReference>
<evidence type="ECO:0000256" key="4">
    <source>
        <dbReference type="ARBA" id="ARBA00022692"/>
    </source>
</evidence>
<evidence type="ECO:0000256" key="3">
    <source>
        <dbReference type="ARBA" id="ARBA00022475"/>
    </source>
</evidence>
<name>A0AAP5WFN0_9LACO</name>
<comment type="subcellular location">
    <subcellularLocation>
        <location evidence="1">Cell membrane</location>
        <topology evidence="1">Multi-pass membrane protein</topology>
    </subcellularLocation>
</comment>
<dbReference type="InterPro" id="IPR036259">
    <property type="entry name" value="MFS_trans_sf"/>
</dbReference>
<accession>A0AAP5WFN0</accession>
<evidence type="ECO:0000256" key="5">
    <source>
        <dbReference type="ARBA" id="ARBA00022989"/>
    </source>
</evidence>
<gene>
    <name evidence="10" type="ORF">A7K95_08800</name>
    <name evidence="9" type="ORF">GA842_08250</name>
</gene>
<feature type="transmembrane region" description="Helical" evidence="7">
    <location>
        <begin position="241"/>
        <end position="262"/>
    </location>
</feature>
<dbReference type="PANTHER" id="PTHR43124:SF3">
    <property type="entry name" value="CHLORAMPHENICOL EFFLUX PUMP RV0191"/>
    <property type="match status" value="1"/>
</dbReference>
<reference evidence="10 11" key="1">
    <citation type="submission" date="2016-05" db="EMBL/GenBank/DDBJ databases">
        <title>Draft genome sequence of Pediococcus parvulus 2.6, a probiotic beta-glucan producer strain.</title>
        <authorList>
            <person name="Mohedano M.L."/>
            <person name="Perez-Ramos A."/>
            <person name="Duenas M.T."/>
            <person name="Lamontanara A."/>
            <person name="Orru L."/>
            <person name="Spano G."/>
            <person name="Capozzi V."/>
            <person name="Lopez P."/>
        </authorList>
    </citation>
    <scope>NUCLEOTIDE SEQUENCE [LARGE SCALE GENOMIC DNA]</scope>
    <source>
        <strain evidence="10 11">2.6</strain>
    </source>
</reference>
<dbReference type="Gene3D" id="1.20.1250.20">
    <property type="entry name" value="MFS general substrate transporter like domains"/>
    <property type="match status" value="1"/>
</dbReference>
<dbReference type="InterPro" id="IPR050189">
    <property type="entry name" value="MFS_Efflux_Transporters"/>
</dbReference>
<evidence type="ECO:0000256" key="1">
    <source>
        <dbReference type="ARBA" id="ARBA00004651"/>
    </source>
</evidence>
<dbReference type="EMBL" id="LXND01000066">
    <property type="protein sequence ID" value="OAD63562.1"/>
    <property type="molecule type" value="Genomic_DNA"/>
</dbReference>
<feature type="transmembrane region" description="Helical" evidence="7">
    <location>
        <begin position="292"/>
        <end position="312"/>
    </location>
</feature>
<organism evidence="9 12">
    <name type="scientific">Pediococcus parvulus</name>
    <dbReference type="NCBI Taxonomy" id="54062"/>
    <lineage>
        <taxon>Bacteria</taxon>
        <taxon>Bacillati</taxon>
        <taxon>Bacillota</taxon>
        <taxon>Bacilli</taxon>
        <taxon>Lactobacillales</taxon>
        <taxon>Lactobacillaceae</taxon>
        <taxon>Pediococcus</taxon>
    </lineage>
</organism>
<reference evidence="9" key="2">
    <citation type="submission" date="2019-10" db="EMBL/GenBank/DDBJ databases">
        <title>Malate fermentation in French cider.</title>
        <authorList>
            <person name="Cousin F.J."/>
            <person name="Medina Fernandez S."/>
            <person name="Misery B."/>
            <person name="Laplace J.-M."/>
            <person name="Cretenet M."/>
        </authorList>
    </citation>
    <scope>NUCLEOTIDE SEQUENCE</scope>
    <source>
        <strain evidence="9">UCMA15901</strain>
    </source>
</reference>
<feature type="domain" description="Major facilitator superfamily (MFS) profile" evidence="8">
    <location>
        <begin position="1"/>
        <end position="382"/>
    </location>
</feature>
<keyword evidence="11" id="KW-1185">Reference proteome</keyword>
<feature type="transmembrane region" description="Helical" evidence="7">
    <location>
        <begin position="359"/>
        <end position="379"/>
    </location>
</feature>
<dbReference type="SUPFAM" id="SSF103473">
    <property type="entry name" value="MFS general substrate transporter"/>
    <property type="match status" value="1"/>
</dbReference>
<comment type="caution">
    <text evidence="9">The sequence shown here is derived from an EMBL/GenBank/DDBJ whole genome shotgun (WGS) entry which is preliminary data.</text>
</comment>
<feature type="transmembrane region" description="Helical" evidence="7">
    <location>
        <begin position="138"/>
        <end position="158"/>
    </location>
</feature>
<evidence type="ECO:0000313" key="12">
    <source>
        <dbReference type="Proteomes" id="UP001275867"/>
    </source>
</evidence>
<feature type="transmembrane region" description="Helical" evidence="7">
    <location>
        <begin position="47"/>
        <end position="67"/>
    </location>
</feature>
<evidence type="ECO:0000259" key="8">
    <source>
        <dbReference type="PROSITE" id="PS50850"/>
    </source>
</evidence>
<proteinExistence type="predicted"/>
<dbReference type="GO" id="GO:0005886">
    <property type="term" value="C:plasma membrane"/>
    <property type="evidence" value="ECO:0007669"/>
    <property type="project" value="UniProtKB-SubCell"/>
</dbReference>
<sequence length="387" mass="41717">MTKQQQVLTKLSILLVSVITASAPAINANIPVLAKAFPSVPLAQIELLTTIPSLFLLIAILLSNWVARKIGLKQTVLVGVAITVIAGLAPIMITSFPLLMLSRAAFGFGVGLFNSLLVSIISYFFQGSERSQTLGFQSTFEGLGGVLVTFIAGQLVRFNWHMSFWAYVITVPAFVMFALFVPRIPKAQPQQKTAQQSSHLPKAIFGYLILTFVVITFYMIMGIKVPTLMVSAGYGTATSASYVILALSLGAMLGGLLFGRLFTCLKDRILIVAFTALTLAMVAIAVSNATWLTVIGGFLTGIGARLFFPWVLNAVNLEGSGNTLATSLILIAYNLAGSLSPYTALLLQNSLHIASIRNLFWLNTLVFVILAVVFAFISWRRSANVAK</sequence>
<feature type="transmembrane region" description="Helical" evidence="7">
    <location>
        <begin position="105"/>
        <end position="126"/>
    </location>
</feature>
<dbReference type="EMBL" id="WERX01000027">
    <property type="protein sequence ID" value="MDV7694852.1"/>
    <property type="molecule type" value="Genomic_DNA"/>
</dbReference>
<keyword evidence="6 7" id="KW-0472">Membrane</keyword>
<dbReference type="Pfam" id="PF07690">
    <property type="entry name" value="MFS_1"/>
    <property type="match status" value="1"/>
</dbReference>
<feature type="transmembrane region" description="Helical" evidence="7">
    <location>
        <begin position="203"/>
        <end position="221"/>
    </location>
</feature>
<keyword evidence="5 7" id="KW-1133">Transmembrane helix</keyword>
<dbReference type="RefSeq" id="WP_068807487.1">
    <property type="nucleotide sequence ID" value="NZ_CP158977.1"/>
</dbReference>
<dbReference type="AlphaFoldDB" id="A0AAP5WFN0"/>
<protein>
    <submittedName>
        <fullName evidence="9">MFS transporter</fullName>
    </submittedName>
</protein>
<feature type="transmembrane region" description="Helical" evidence="7">
    <location>
        <begin position="269"/>
        <end position="286"/>
    </location>
</feature>
<evidence type="ECO:0000313" key="11">
    <source>
        <dbReference type="Proteomes" id="UP000077280"/>
    </source>
</evidence>
<evidence type="ECO:0000313" key="10">
    <source>
        <dbReference type="EMBL" id="OAD63562.1"/>
    </source>
</evidence>
<feature type="transmembrane region" description="Helical" evidence="7">
    <location>
        <begin position="324"/>
        <end position="347"/>
    </location>
</feature>
<evidence type="ECO:0000256" key="6">
    <source>
        <dbReference type="ARBA" id="ARBA00023136"/>
    </source>
</evidence>
<dbReference type="InterPro" id="IPR020846">
    <property type="entry name" value="MFS_dom"/>
</dbReference>
<keyword evidence="2" id="KW-0813">Transport</keyword>
<feature type="transmembrane region" description="Helical" evidence="7">
    <location>
        <begin position="76"/>
        <end position="99"/>
    </location>
</feature>
<keyword evidence="3" id="KW-1003">Cell membrane</keyword>
<dbReference type="PROSITE" id="PS50850">
    <property type="entry name" value="MFS"/>
    <property type="match status" value="1"/>
</dbReference>
<dbReference type="Proteomes" id="UP000077280">
    <property type="component" value="Unassembled WGS sequence"/>
</dbReference>
<dbReference type="PANTHER" id="PTHR43124">
    <property type="entry name" value="PURINE EFFLUX PUMP PBUE"/>
    <property type="match status" value="1"/>
</dbReference>
<dbReference type="GO" id="GO:0022857">
    <property type="term" value="F:transmembrane transporter activity"/>
    <property type="evidence" value="ECO:0007669"/>
    <property type="project" value="InterPro"/>
</dbReference>